<feature type="transmembrane region" description="Helical" evidence="1">
    <location>
        <begin position="104"/>
        <end position="121"/>
    </location>
</feature>
<keyword evidence="1" id="KW-0472">Membrane</keyword>
<reference evidence="2" key="2">
    <citation type="submission" date="2023-06" db="EMBL/GenBank/DDBJ databases">
        <authorList>
            <consortium name="Lawrence Berkeley National Laboratory"/>
            <person name="Mondo S.J."/>
            <person name="Hensen N."/>
            <person name="Bonometti L."/>
            <person name="Westerberg I."/>
            <person name="Brannstrom I.O."/>
            <person name="Guillou S."/>
            <person name="Cros-Aarteil S."/>
            <person name="Calhoun S."/>
            <person name="Haridas S."/>
            <person name="Kuo A."/>
            <person name="Pangilinan J."/>
            <person name="Riley R."/>
            <person name="Labutti K."/>
            <person name="Andreopoulos B."/>
            <person name="Lipzen A."/>
            <person name="Chen C."/>
            <person name="Yanf M."/>
            <person name="Daum C."/>
            <person name="Ng V."/>
            <person name="Clum A."/>
            <person name="Steindorff A."/>
            <person name="Ohm R."/>
            <person name="Martin F."/>
            <person name="Silar P."/>
            <person name="Natvig D."/>
            <person name="Lalanne C."/>
            <person name="Gautier V."/>
            <person name="Ament-Velasquez S.L."/>
            <person name="Kruys A."/>
            <person name="Hutchinson M.I."/>
            <person name="Powell A.J."/>
            <person name="Barry K."/>
            <person name="Miller A.N."/>
            <person name="Grigoriev I.V."/>
            <person name="Debuchy R."/>
            <person name="Gladieux P."/>
            <person name="Thoren M.H."/>
            <person name="Johannesson H."/>
        </authorList>
    </citation>
    <scope>NUCLEOTIDE SEQUENCE</scope>
    <source>
        <strain evidence="2">PSN324</strain>
    </source>
</reference>
<evidence type="ECO:0000313" key="2">
    <source>
        <dbReference type="EMBL" id="KAK4464242.1"/>
    </source>
</evidence>
<evidence type="ECO:0000256" key="1">
    <source>
        <dbReference type="SAM" id="Phobius"/>
    </source>
</evidence>
<keyword evidence="1" id="KW-0812">Transmembrane</keyword>
<protein>
    <submittedName>
        <fullName evidence="2">Uncharacterized protein</fullName>
    </submittedName>
</protein>
<proteinExistence type="predicted"/>
<sequence length="157" mass="18009">MTPGCRLVKRSRFNTMVCFHLGSWEGNGMNRRTAGGNTDTTHTIIIVAVFNLPAYLLHRYFFFPLCFFSSNHSLGVVSFLLSGEMLNLSLQGAMVMEVFETWDMLYEYFVLSLLWMIGVLVCTQKNGGVHRPLLTWSWGWGVVLLWFGGQEIFVRIR</sequence>
<accession>A0AAV9HXL4</accession>
<name>A0AAV9HXL4_9PEZI</name>
<keyword evidence="3" id="KW-1185">Reference proteome</keyword>
<organism evidence="2 3">
    <name type="scientific">Cladorrhinum samala</name>
    <dbReference type="NCBI Taxonomy" id="585594"/>
    <lineage>
        <taxon>Eukaryota</taxon>
        <taxon>Fungi</taxon>
        <taxon>Dikarya</taxon>
        <taxon>Ascomycota</taxon>
        <taxon>Pezizomycotina</taxon>
        <taxon>Sordariomycetes</taxon>
        <taxon>Sordariomycetidae</taxon>
        <taxon>Sordariales</taxon>
        <taxon>Podosporaceae</taxon>
        <taxon>Cladorrhinum</taxon>
    </lineage>
</organism>
<dbReference type="EMBL" id="MU864950">
    <property type="protein sequence ID" value="KAK4464242.1"/>
    <property type="molecule type" value="Genomic_DNA"/>
</dbReference>
<comment type="caution">
    <text evidence="2">The sequence shown here is derived from an EMBL/GenBank/DDBJ whole genome shotgun (WGS) entry which is preliminary data.</text>
</comment>
<gene>
    <name evidence="2" type="ORF">QBC42DRAFT_263759</name>
</gene>
<dbReference type="AlphaFoldDB" id="A0AAV9HXL4"/>
<feature type="transmembrane region" description="Helical" evidence="1">
    <location>
        <begin position="133"/>
        <end position="154"/>
    </location>
</feature>
<evidence type="ECO:0000313" key="3">
    <source>
        <dbReference type="Proteomes" id="UP001321749"/>
    </source>
</evidence>
<keyword evidence="1" id="KW-1133">Transmembrane helix</keyword>
<reference evidence="2" key="1">
    <citation type="journal article" date="2023" name="Mol. Phylogenet. Evol.">
        <title>Genome-scale phylogeny and comparative genomics of the fungal order Sordariales.</title>
        <authorList>
            <person name="Hensen N."/>
            <person name="Bonometti L."/>
            <person name="Westerberg I."/>
            <person name="Brannstrom I.O."/>
            <person name="Guillou S."/>
            <person name="Cros-Aarteil S."/>
            <person name="Calhoun S."/>
            <person name="Haridas S."/>
            <person name="Kuo A."/>
            <person name="Mondo S."/>
            <person name="Pangilinan J."/>
            <person name="Riley R."/>
            <person name="LaButti K."/>
            <person name="Andreopoulos B."/>
            <person name="Lipzen A."/>
            <person name="Chen C."/>
            <person name="Yan M."/>
            <person name="Daum C."/>
            <person name="Ng V."/>
            <person name="Clum A."/>
            <person name="Steindorff A."/>
            <person name="Ohm R.A."/>
            <person name="Martin F."/>
            <person name="Silar P."/>
            <person name="Natvig D.O."/>
            <person name="Lalanne C."/>
            <person name="Gautier V."/>
            <person name="Ament-Velasquez S.L."/>
            <person name="Kruys A."/>
            <person name="Hutchinson M.I."/>
            <person name="Powell A.J."/>
            <person name="Barry K."/>
            <person name="Miller A.N."/>
            <person name="Grigoriev I.V."/>
            <person name="Debuchy R."/>
            <person name="Gladieux P."/>
            <person name="Hiltunen Thoren M."/>
            <person name="Johannesson H."/>
        </authorList>
    </citation>
    <scope>NUCLEOTIDE SEQUENCE</scope>
    <source>
        <strain evidence="2">PSN324</strain>
    </source>
</reference>
<dbReference type="Proteomes" id="UP001321749">
    <property type="component" value="Unassembled WGS sequence"/>
</dbReference>